<dbReference type="Pfam" id="PF07589">
    <property type="entry name" value="PEP-CTERM"/>
    <property type="match status" value="1"/>
</dbReference>
<evidence type="ECO:0000313" key="2">
    <source>
        <dbReference type="EMBL" id="MRX08903.1"/>
    </source>
</evidence>
<dbReference type="AlphaFoldDB" id="A0A6L5QGG7"/>
<sequence>MAATALATVTLTSVDHSAFNVTSIDLAKLLKGPLALDGSVTFYGTKAGTSTPVVQKFDYTGSWTTFLFNANFTGLSSLSWTQGALSRYEFDNINVTAAVPEAQTWAMLLAGLGMLGWMARRKRA</sequence>
<proteinExistence type="predicted"/>
<keyword evidence="3" id="KW-1185">Reference proteome</keyword>
<name>A0A6L5QGG7_9BURK</name>
<organism evidence="2 3">
    <name type="scientific">Duganella alba</name>
    <dbReference type="NCBI Taxonomy" id="2666081"/>
    <lineage>
        <taxon>Bacteria</taxon>
        <taxon>Pseudomonadati</taxon>
        <taxon>Pseudomonadota</taxon>
        <taxon>Betaproteobacteria</taxon>
        <taxon>Burkholderiales</taxon>
        <taxon>Oxalobacteraceae</taxon>
        <taxon>Telluria group</taxon>
        <taxon>Duganella</taxon>
    </lineage>
</organism>
<dbReference type="InterPro" id="IPR013424">
    <property type="entry name" value="Ice-binding_C"/>
</dbReference>
<protein>
    <submittedName>
        <fullName evidence="2">PEP-CTERM sorting domain-containing protein</fullName>
    </submittedName>
</protein>
<gene>
    <name evidence="2" type="ORF">GJ697_13760</name>
</gene>
<evidence type="ECO:0000313" key="3">
    <source>
        <dbReference type="Proteomes" id="UP000481037"/>
    </source>
</evidence>
<feature type="domain" description="Ice-binding protein C-terminal" evidence="1">
    <location>
        <begin position="98"/>
        <end position="122"/>
    </location>
</feature>
<accession>A0A6L5QGG7</accession>
<comment type="caution">
    <text evidence="2">The sequence shown here is derived from an EMBL/GenBank/DDBJ whole genome shotgun (WGS) entry which is preliminary data.</text>
</comment>
<evidence type="ECO:0000259" key="1">
    <source>
        <dbReference type="Pfam" id="PF07589"/>
    </source>
</evidence>
<dbReference type="EMBL" id="WKJM01000010">
    <property type="protein sequence ID" value="MRX08903.1"/>
    <property type="molecule type" value="Genomic_DNA"/>
</dbReference>
<dbReference type="Proteomes" id="UP000481037">
    <property type="component" value="Unassembled WGS sequence"/>
</dbReference>
<reference evidence="2 3" key="1">
    <citation type="submission" date="2019-11" db="EMBL/GenBank/DDBJ databases">
        <title>Novel species isolated from a subtropical stream in China.</title>
        <authorList>
            <person name="Lu H."/>
        </authorList>
    </citation>
    <scope>NUCLEOTIDE SEQUENCE [LARGE SCALE GENOMIC DNA]</scope>
    <source>
        <strain evidence="2 3">FT25W</strain>
    </source>
</reference>